<dbReference type="RefSeq" id="WP_189025769.1">
    <property type="nucleotide sequence ID" value="NZ_BMNE01000002.1"/>
</dbReference>
<keyword evidence="3" id="KW-1185">Reference proteome</keyword>
<keyword evidence="1" id="KW-0812">Transmembrane</keyword>
<accession>A0ABQ2K9V0</accession>
<dbReference type="EMBL" id="BMNE01000002">
    <property type="protein sequence ID" value="GGN73819.1"/>
    <property type="molecule type" value="Genomic_DNA"/>
</dbReference>
<feature type="transmembrane region" description="Helical" evidence="1">
    <location>
        <begin position="152"/>
        <end position="174"/>
    </location>
</feature>
<evidence type="ECO:0000313" key="2">
    <source>
        <dbReference type="EMBL" id="GGN73819.1"/>
    </source>
</evidence>
<keyword evidence="1" id="KW-0472">Membrane</keyword>
<proteinExistence type="predicted"/>
<reference evidence="3" key="1">
    <citation type="journal article" date="2019" name="Int. J. Syst. Evol. Microbiol.">
        <title>The Global Catalogue of Microorganisms (GCM) 10K type strain sequencing project: providing services to taxonomists for standard genome sequencing and annotation.</title>
        <authorList>
            <consortium name="The Broad Institute Genomics Platform"/>
            <consortium name="The Broad Institute Genome Sequencing Center for Infectious Disease"/>
            <person name="Wu L."/>
            <person name="Ma J."/>
        </authorList>
    </citation>
    <scope>NUCLEOTIDE SEQUENCE [LARGE SCALE GENOMIC DNA]</scope>
    <source>
        <strain evidence="3">CGMCC 4.7329</strain>
    </source>
</reference>
<evidence type="ECO:0000256" key="1">
    <source>
        <dbReference type="SAM" id="Phobius"/>
    </source>
</evidence>
<evidence type="ECO:0008006" key="4">
    <source>
        <dbReference type="Google" id="ProtNLM"/>
    </source>
</evidence>
<comment type="caution">
    <text evidence="2">The sequence shown here is derived from an EMBL/GenBank/DDBJ whole genome shotgun (WGS) entry which is preliminary data.</text>
</comment>
<name>A0ABQ2K9V0_9NOCA</name>
<keyword evidence="1" id="KW-1133">Transmembrane helix</keyword>
<gene>
    <name evidence="2" type="ORF">GCM10011610_16770</name>
</gene>
<protein>
    <recommendedName>
        <fullName evidence="4">ESX-1 secretion-associated protein EspA/EspE-like domain-containing protein</fullName>
    </recommendedName>
</protein>
<sequence>MTFDISQYNSVLDGLDKFFDKVDSAITTDVPNAQSDALDLPYVRLLPSLQKVINACADKIIEICNWIWTKIKEIYTGIRAPYEMYLRSKDWADIRDDANGVKQGIDPNNVEALRYWEGTARLAYMQTCTSQSAAAGTFSDIAEKARSAMMDAAVGGLAFYVGILVICAEFLLGLARAIGELLSGVGAPISIVDIAATSGISTAAIWAALAALSTFLGAQAKAFGDLDRSFPEGKWPDSQSASFGDASVVGDNESNWKIA</sequence>
<dbReference type="Proteomes" id="UP000658127">
    <property type="component" value="Unassembled WGS sequence"/>
</dbReference>
<evidence type="ECO:0000313" key="3">
    <source>
        <dbReference type="Proteomes" id="UP000658127"/>
    </source>
</evidence>
<organism evidence="2 3">
    <name type="scientific">Nocardia rhizosphaerihabitans</name>
    <dbReference type="NCBI Taxonomy" id="1691570"/>
    <lineage>
        <taxon>Bacteria</taxon>
        <taxon>Bacillati</taxon>
        <taxon>Actinomycetota</taxon>
        <taxon>Actinomycetes</taxon>
        <taxon>Mycobacteriales</taxon>
        <taxon>Nocardiaceae</taxon>
        <taxon>Nocardia</taxon>
    </lineage>
</organism>
<feature type="transmembrane region" description="Helical" evidence="1">
    <location>
        <begin position="194"/>
        <end position="218"/>
    </location>
</feature>